<evidence type="ECO:0000259" key="1">
    <source>
        <dbReference type="PROSITE" id="PS51186"/>
    </source>
</evidence>
<name>A0A1G9HWP0_9BACT</name>
<dbReference type="STRING" id="563176.SAMN04488090_0237"/>
<dbReference type="InterPro" id="IPR016181">
    <property type="entry name" value="Acyl_CoA_acyltransferase"/>
</dbReference>
<dbReference type="CDD" id="cd04301">
    <property type="entry name" value="NAT_SF"/>
    <property type="match status" value="1"/>
</dbReference>
<keyword evidence="2" id="KW-0808">Transferase</keyword>
<protein>
    <submittedName>
        <fullName evidence="2">L-amino acid N-acyltransferase YncA</fullName>
    </submittedName>
</protein>
<evidence type="ECO:0000313" key="3">
    <source>
        <dbReference type="Proteomes" id="UP000198901"/>
    </source>
</evidence>
<reference evidence="2 3" key="1">
    <citation type="submission" date="2016-10" db="EMBL/GenBank/DDBJ databases">
        <authorList>
            <person name="de Groot N.N."/>
        </authorList>
    </citation>
    <scope>NUCLEOTIDE SEQUENCE [LARGE SCALE GENOMIC DNA]</scope>
    <source>
        <strain evidence="2 3">DSM 21668</strain>
    </source>
</reference>
<gene>
    <name evidence="2" type="ORF">SAMN04488090_0237</name>
</gene>
<accession>A0A1G9HWP0</accession>
<dbReference type="EMBL" id="FNGS01000001">
    <property type="protein sequence ID" value="SDL17282.1"/>
    <property type="molecule type" value="Genomic_DNA"/>
</dbReference>
<feature type="domain" description="N-acetyltransferase" evidence="1">
    <location>
        <begin position="37"/>
        <end position="196"/>
    </location>
</feature>
<dbReference type="AlphaFoldDB" id="A0A1G9HWP0"/>
<dbReference type="PROSITE" id="PS51186">
    <property type="entry name" value="GNAT"/>
    <property type="match status" value="1"/>
</dbReference>
<dbReference type="Gene3D" id="3.40.630.30">
    <property type="match status" value="1"/>
</dbReference>
<dbReference type="Pfam" id="PF00583">
    <property type="entry name" value="Acetyltransf_1"/>
    <property type="match status" value="1"/>
</dbReference>
<sequence>MKKRFSTWIRAIRNLRRPSASANRRRLAALGIDPARISVRRALPADAGAIARVHVQAFAETHGGLNPPTFALRHRQWTELLHQTDRFCYLAENERGEVAGFASGNGYFDPALPEYDGQLNKIYLLQTYQRLGIGRQLLLAVARRLYDDGARAMLLFGEAENPSCFFYEKMGGVRLLSPDGSFHGGYGWPSLASLLR</sequence>
<dbReference type="Proteomes" id="UP000198901">
    <property type="component" value="Unassembled WGS sequence"/>
</dbReference>
<dbReference type="GO" id="GO:0016747">
    <property type="term" value="F:acyltransferase activity, transferring groups other than amino-acyl groups"/>
    <property type="evidence" value="ECO:0007669"/>
    <property type="project" value="InterPro"/>
</dbReference>
<proteinExistence type="predicted"/>
<dbReference type="SUPFAM" id="SSF55729">
    <property type="entry name" value="Acyl-CoA N-acyltransferases (Nat)"/>
    <property type="match status" value="1"/>
</dbReference>
<keyword evidence="2" id="KW-0012">Acyltransferase</keyword>
<organism evidence="2 3">
    <name type="scientific">Siphonobacter aquaeclarae</name>
    <dbReference type="NCBI Taxonomy" id="563176"/>
    <lineage>
        <taxon>Bacteria</taxon>
        <taxon>Pseudomonadati</taxon>
        <taxon>Bacteroidota</taxon>
        <taxon>Cytophagia</taxon>
        <taxon>Cytophagales</taxon>
        <taxon>Cytophagaceae</taxon>
        <taxon>Siphonobacter</taxon>
    </lineage>
</organism>
<keyword evidence="3" id="KW-1185">Reference proteome</keyword>
<dbReference type="OrthoDB" id="5292888at2"/>
<evidence type="ECO:0000313" key="2">
    <source>
        <dbReference type="EMBL" id="SDL17282.1"/>
    </source>
</evidence>
<dbReference type="InterPro" id="IPR000182">
    <property type="entry name" value="GNAT_dom"/>
</dbReference>
<dbReference type="RefSeq" id="WP_093196673.1">
    <property type="nucleotide sequence ID" value="NZ_FNGS01000001.1"/>
</dbReference>